<dbReference type="NCBIfam" id="TIGR02228">
    <property type="entry name" value="sigpep_I_arch"/>
    <property type="match status" value="1"/>
</dbReference>
<feature type="transmembrane region" description="Helical" evidence="6">
    <location>
        <begin position="12"/>
        <end position="37"/>
    </location>
</feature>
<dbReference type="EMBL" id="BAAAYV010000012">
    <property type="protein sequence ID" value="GAA3662324.1"/>
    <property type="molecule type" value="Genomic_DNA"/>
</dbReference>
<evidence type="ECO:0000256" key="2">
    <source>
        <dbReference type="ARBA" id="ARBA00022692"/>
    </source>
</evidence>
<dbReference type="CDD" id="cd06530">
    <property type="entry name" value="S26_SPase_I"/>
    <property type="match status" value="1"/>
</dbReference>
<keyword evidence="4 6" id="KW-0472">Membrane</keyword>
<evidence type="ECO:0000256" key="1">
    <source>
        <dbReference type="ARBA" id="ARBA00004370"/>
    </source>
</evidence>
<evidence type="ECO:0000256" key="3">
    <source>
        <dbReference type="ARBA" id="ARBA00022989"/>
    </source>
</evidence>
<dbReference type="InterPro" id="IPR019533">
    <property type="entry name" value="Peptidase_S26"/>
</dbReference>
<dbReference type="PANTHER" id="PTHR10806:SF6">
    <property type="entry name" value="SIGNAL PEPTIDASE COMPLEX CATALYTIC SUBUNIT SEC11"/>
    <property type="match status" value="1"/>
</dbReference>
<evidence type="ECO:0000313" key="7">
    <source>
        <dbReference type="EMBL" id="GAA3662324.1"/>
    </source>
</evidence>
<dbReference type="SUPFAM" id="SSF51306">
    <property type="entry name" value="LexA/Signal peptidase"/>
    <property type="match status" value="1"/>
</dbReference>
<dbReference type="Proteomes" id="UP001410795">
    <property type="component" value="Unassembled WGS sequence"/>
</dbReference>
<name>A0ABP7BJ34_9MICO</name>
<dbReference type="PANTHER" id="PTHR10806">
    <property type="entry name" value="SIGNAL PEPTIDASE COMPLEX CATALYTIC SUBUNIT SEC11"/>
    <property type="match status" value="1"/>
</dbReference>
<evidence type="ECO:0000256" key="4">
    <source>
        <dbReference type="ARBA" id="ARBA00023136"/>
    </source>
</evidence>
<reference evidence="8" key="1">
    <citation type="journal article" date="2019" name="Int. J. Syst. Evol. Microbiol.">
        <title>The Global Catalogue of Microorganisms (GCM) 10K type strain sequencing project: providing services to taxonomists for standard genome sequencing and annotation.</title>
        <authorList>
            <consortium name="The Broad Institute Genomics Platform"/>
            <consortium name="The Broad Institute Genome Sequencing Center for Infectious Disease"/>
            <person name="Wu L."/>
            <person name="Ma J."/>
        </authorList>
    </citation>
    <scope>NUCLEOTIDE SEQUENCE [LARGE SCALE GENOMIC DNA]</scope>
    <source>
        <strain evidence="8">JCM 16546</strain>
    </source>
</reference>
<comment type="subcellular location">
    <subcellularLocation>
        <location evidence="1">Membrane</location>
    </subcellularLocation>
</comment>
<evidence type="ECO:0000256" key="5">
    <source>
        <dbReference type="NCBIfam" id="TIGR02228"/>
    </source>
</evidence>
<evidence type="ECO:0000313" key="8">
    <source>
        <dbReference type="Proteomes" id="UP001410795"/>
    </source>
</evidence>
<evidence type="ECO:0000256" key="6">
    <source>
        <dbReference type="SAM" id="Phobius"/>
    </source>
</evidence>
<keyword evidence="3 6" id="KW-1133">Transmembrane helix</keyword>
<keyword evidence="2 6" id="KW-0812">Transmembrane</keyword>
<proteinExistence type="predicted"/>
<sequence length="180" mass="18866">MSRAREAGRAIVHGLSLGLLGLVLLLGLAVIGVPALVGGTSLTILTGSMSPTLPPGTLIVVKPTPVDEIAVGDIMTYQLESGEAAVVTHRVVARLTDSASGEPRFVTQGDANGSPDAEPVLPVQVRGTVWYAVPWLGWANQAVNGAARQWLVPAAATALFAYATILVLSGVRDRRRRRTR</sequence>
<dbReference type="RefSeq" id="WP_221859365.1">
    <property type="nucleotide sequence ID" value="NZ_BAAAYV010000012.1"/>
</dbReference>
<comment type="caution">
    <text evidence="7">The sequence shown here is derived from an EMBL/GenBank/DDBJ whole genome shotgun (WGS) entry which is preliminary data.</text>
</comment>
<dbReference type="InterPro" id="IPR001733">
    <property type="entry name" value="Peptidase_S26B"/>
</dbReference>
<dbReference type="EC" id="3.4.21.89" evidence="5"/>
<accession>A0ABP7BJ34</accession>
<feature type="transmembrane region" description="Helical" evidence="6">
    <location>
        <begin position="150"/>
        <end position="171"/>
    </location>
</feature>
<gene>
    <name evidence="7" type="ORF">GCM10022202_24750</name>
</gene>
<organism evidence="7 8">
    <name type="scientific">Microbacterium marinilacus</name>
    <dbReference type="NCBI Taxonomy" id="415209"/>
    <lineage>
        <taxon>Bacteria</taxon>
        <taxon>Bacillati</taxon>
        <taxon>Actinomycetota</taxon>
        <taxon>Actinomycetes</taxon>
        <taxon>Micrococcales</taxon>
        <taxon>Microbacteriaceae</taxon>
        <taxon>Microbacterium</taxon>
    </lineage>
</organism>
<keyword evidence="8" id="KW-1185">Reference proteome</keyword>
<dbReference type="InterPro" id="IPR036286">
    <property type="entry name" value="LexA/Signal_pep-like_sf"/>
</dbReference>
<protein>
    <recommendedName>
        <fullName evidence="5">Signal peptidase I</fullName>
        <ecNumber evidence="5">3.4.21.89</ecNumber>
    </recommendedName>
</protein>